<dbReference type="Gene3D" id="3.40.50.720">
    <property type="entry name" value="NAD(P)-binding Rossmann-like Domain"/>
    <property type="match status" value="1"/>
</dbReference>
<dbReference type="SUPFAM" id="SSF51735">
    <property type="entry name" value="NAD(P)-binding Rossmann-fold domains"/>
    <property type="match status" value="1"/>
</dbReference>
<name>A0A4P8IYG5_9BURK</name>
<organism evidence="3 4">
    <name type="scientific">Trinickia violacea</name>
    <dbReference type="NCBI Taxonomy" id="2571746"/>
    <lineage>
        <taxon>Bacteria</taxon>
        <taxon>Pseudomonadati</taxon>
        <taxon>Pseudomonadota</taxon>
        <taxon>Betaproteobacteria</taxon>
        <taxon>Burkholderiales</taxon>
        <taxon>Burkholderiaceae</taxon>
        <taxon>Trinickia</taxon>
    </lineage>
</organism>
<reference evidence="3 4" key="1">
    <citation type="submission" date="2019-05" db="EMBL/GenBank/DDBJ databases">
        <title>Burkholderia sp. DHOD12, isolated from subtropical forest soil.</title>
        <authorList>
            <person name="Gao Z.-H."/>
            <person name="Qiu L.-H."/>
        </authorList>
    </citation>
    <scope>NUCLEOTIDE SEQUENCE [LARGE SCALE GENOMIC DNA]</scope>
    <source>
        <strain evidence="3 4">DHOD12</strain>
    </source>
</reference>
<dbReference type="Pfam" id="PF01408">
    <property type="entry name" value="GFO_IDH_MocA"/>
    <property type="match status" value="1"/>
</dbReference>
<protein>
    <submittedName>
        <fullName evidence="3">Gfo/Idh/MocA family oxidoreductase</fullName>
    </submittedName>
</protein>
<dbReference type="Pfam" id="PF22725">
    <property type="entry name" value="GFO_IDH_MocA_C3"/>
    <property type="match status" value="1"/>
</dbReference>
<evidence type="ECO:0000259" key="1">
    <source>
        <dbReference type="Pfam" id="PF01408"/>
    </source>
</evidence>
<dbReference type="Gene3D" id="3.30.360.10">
    <property type="entry name" value="Dihydrodipicolinate Reductase, domain 2"/>
    <property type="match status" value="1"/>
</dbReference>
<dbReference type="AlphaFoldDB" id="A0A4P8IYG5"/>
<dbReference type="SUPFAM" id="SSF55347">
    <property type="entry name" value="Glyceraldehyde-3-phosphate dehydrogenase-like, C-terminal domain"/>
    <property type="match status" value="1"/>
</dbReference>
<dbReference type="KEGG" id="tvl:FAZ95_31070"/>
<sequence>MNRSNVDKRLLVIGYGSIGARHSRLAAEAGADVACVTNRPAVPFPRFASIAQALAERPCDQIVIANATDLHAQTLQELAQAGFAGRLLVEKPLCHRLDKAPALPPAMHVSVAYNLRFHPLVRKLRETLASRPLYSASFYAGQYLPQWRPETDYRSSYSARKEQGGGVLRDLSHEIDLALWLCGRTQSVAAIGGHVSSLDIDSDDVYSILSVNERCPAVAISINYLDRTPKRTITINAQDLTASLDLVNGTLAVDGEMTRCEAERDSTYRAQLQAFFDNDTSTMCSFDEGRDVLRFIVAAESAALNRRWVHL</sequence>
<evidence type="ECO:0000259" key="2">
    <source>
        <dbReference type="Pfam" id="PF22725"/>
    </source>
</evidence>
<gene>
    <name evidence="3" type="ORF">FAZ95_31070</name>
</gene>
<evidence type="ECO:0000313" key="3">
    <source>
        <dbReference type="EMBL" id="QCP53486.1"/>
    </source>
</evidence>
<proteinExistence type="predicted"/>
<dbReference type="PANTHER" id="PTHR43377:SF1">
    <property type="entry name" value="BILIVERDIN REDUCTASE A"/>
    <property type="match status" value="1"/>
</dbReference>
<dbReference type="InterPro" id="IPR055170">
    <property type="entry name" value="GFO_IDH_MocA-like_dom"/>
</dbReference>
<dbReference type="EMBL" id="CP040078">
    <property type="protein sequence ID" value="QCP53486.1"/>
    <property type="molecule type" value="Genomic_DNA"/>
</dbReference>
<dbReference type="InterPro" id="IPR051450">
    <property type="entry name" value="Gfo/Idh/MocA_Oxidoreductases"/>
</dbReference>
<dbReference type="Proteomes" id="UP000298656">
    <property type="component" value="Chromosome 2"/>
</dbReference>
<keyword evidence="4" id="KW-1185">Reference proteome</keyword>
<feature type="domain" description="GFO/IDH/MocA-like oxidoreductase" evidence="2">
    <location>
        <begin position="146"/>
        <end position="209"/>
    </location>
</feature>
<evidence type="ECO:0000313" key="4">
    <source>
        <dbReference type="Proteomes" id="UP000298656"/>
    </source>
</evidence>
<feature type="domain" description="Gfo/Idh/MocA-like oxidoreductase N-terminal" evidence="1">
    <location>
        <begin position="9"/>
        <end position="101"/>
    </location>
</feature>
<dbReference type="PANTHER" id="PTHR43377">
    <property type="entry name" value="BILIVERDIN REDUCTASE A"/>
    <property type="match status" value="1"/>
</dbReference>
<dbReference type="RefSeq" id="WP_137336256.1">
    <property type="nucleotide sequence ID" value="NZ_CP040078.1"/>
</dbReference>
<dbReference type="GO" id="GO:0000166">
    <property type="term" value="F:nucleotide binding"/>
    <property type="evidence" value="ECO:0007669"/>
    <property type="project" value="InterPro"/>
</dbReference>
<dbReference type="InterPro" id="IPR000683">
    <property type="entry name" value="Gfo/Idh/MocA-like_OxRdtase_N"/>
</dbReference>
<accession>A0A4P8IYG5</accession>
<dbReference type="InterPro" id="IPR036291">
    <property type="entry name" value="NAD(P)-bd_dom_sf"/>
</dbReference>
<dbReference type="OrthoDB" id="9793050at2"/>